<evidence type="ECO:0000313" key="2">
    <source>
        <dbReference type="Proteomes" id="UP000298390"/>
    </source>
</evidence>
<proteinExistence type="predicted"/>
<name>A0A4Y9XUZ8_9APHY</name>
<accession>A0A4Y9XUZ8</accession>
<dbReference type="AlphaFoldDB" id="A0A4Y9XUZ8"/>
<gene>
    <name evidence="1" type="ORF">EVJ58_g9377</name>
</gene>
<reference evidence="1 2" key="1">
    <citation type="submission" date="2019-01" db="EMBL/GenBank/DDBJ databases">
        <title>Genome sequencing of the rare red list fungi Fomitopsis rosea.</title>
        <authorList>
            <person name="Buettner E."/>
            <person name="Kellner H."/>
        </authorList>
    </citation>
    <scope>NUCLEOTIDE SEQUENCE [LARGE SCALE GENOMIC DNA]</scope>
    <source>
        <strain evidence="1 2">DSM 105464</strain>
    </source>
</reference>
<dbReference type="Proteomes" id="UP000298390">
    <property type="component" value="Unassembled WGS sequence"/>
</dbReference>
<evidence type="ECO:0000313" key="1">
    <source>
        <dbReference type="EMBL" id="TFY53582.1"/>
    </source>
</evidence>
<dbReference type="EMBL" id="SEKV01000803">
    <property type="protein sequence ID" value="TFY53582.1"/>
    <property type="molecule type" value="Genomic_DNA"/>
</dbReference>
<sequence length="51" mass="5386">MVATYPSAGDHEYANIDKAAQTHDESAYVVVLQPPAPASAHERGGPKPPKD</sequence>
<protein>
    <submittedName>
        <fullName evidence="1">Uncharacterized protein</fullName>
    </submittedName>
</protein>
<comment type="caution">
    <text evidence="1">The sequence shown here is derived from an EMBL/GenBank/DDBJ whole genome shotgun (WGS) entry which is preliminary data.</text>
</comment>
<organism evidence="1 2">
    <name type="scientific">Rhodofomes roseus</name>
    <dbReference type="NCBI Taxonomy" id="34475"/>
    <lineage>
        <taxon>Eukaryota</taxon>
        <taxon>Fungi</taxon>
        <taxon>Dikarya</taxon>
        <taxon>Basidiomycota</taxon>
        <taxon>Agaricomycotina</taxon>
        <taxon>Agaricomycetes</taxon>
        <taxon>Polyporales</taxon>
        <taxon>Rhodofomes</taxon>
    </lineage>
</organism>